<dbReference type="InterPro" id="IPR011050">
    <property type="entry name" value="Pectin_lyase_fold/virulence"/>
</dbReference>
<dbReference type="Pfam" id="PF08757">
    <property type="entry name" value="CotH"/>
    <property type="match status" value="1"/>
</dbReference>
<dbReference type="Pfam" id="PF13229">
    <property type="entry name" value="Beta_helix"/>
    <property type="match status" value="1"/>
</dbReference>
<dbReference type="Gene3D" id="2.160.20.10">
    <property type="entry name" value="Single-stranded right-handed beta-helix, Pectin lyase-like"/>
    <property type="match status" value="1"/>
</dbReference>
<feature type="domain" description="Right handed beta helix" evidence="1">
    <location>
        <begin position="676"/>
        <end position="818"/>
    </location>
</feature>
<dbReference type="SUPFAM" id="SSF51126">
    <property type="entry name" value="Pectin lyase-like"/>
    <property type="match status" value="1"/>
</dbReference>
<dbReference type="InterPro" id="IPR039448">
    <property type="entry name" value="Beta_helix"/>
</dbReference>
<sequence>MAFTLGVCLLIVLLFFSVDEGVLTTGRADFEQFLATIDSGLSDRISLVDEGEGIYHTENPEGWSEFSRKKYRSLLYALPKIIKHNFQADLFERIDIDIPYMGFKEILLDRERAINRGFNLDPSFVKAEIKFRTKNQKARIRLKGDWGSHWDSQYRMSFRVELKEDGTVLGFKRFSLQKPRARAFPYDYAFQSLLEGVNNLSIPYRFVHVYVNGRNWGIMALEEHMSKEFLEKQRRKDSLIVRFSDERNKFTQRTLLQTSKDPYALYKLSDPSLIINPYDGRRQLADDYQRKVFSYLSDKHRNFSEDLYDIDSFSKSYILSTLWGSWHPLWDLNSRYYFNPYTLKLESISTDQTGYSPLESRDSVRFACLPEQYLKILSSSSYYERLYRNLDLVSSEVSKVQLYFDEASKLFPVDKKKNTSIVIDNMDKVLSNREEFLIFDPSFHSGCSAEASSEINIPTYEQASSFTQHLHIKHYTSGKLELYNLLPDEVLVKEILFEGKPVKSTNIIVPSYLKGYSPVILETDYVGVRDKQLSVLSIYQGFERTATNEYSLFSKNIKNPLLEINYKYKCPQYCEIKEGTYFFKKGKWHINSPIVLKGNVEIPAGTHLIFNKDSYLIVQGKLIVSGTLDDPVIFESTEGFWKGLYVWNAEERSYLSNLEIKNLNALEDDLLRLTGGINFYKADVDIKNVSIENVKAEDAINIVQSDYTIDSLKIKNTSSDALDADFSDGTIENSYFTDIAGDALDFSGSTSDISNVRILRTRDKGISVGEESFVNIENTYIENTNIGVTSKDASEVVMLNSIVKDFTSYGIMSFTKKDFYSKPSSLKVINCNIDTPFSYLRQEGTFMTVDDQEIEQEDFNVDKFYKNFENSL</sequence>
<name>E7C4S6_9GAMM</name>
<evidence type="ECO:0000259" key="1">
    <source>
        <dbReference type="Pfam" id="PF13229"/>
    </source>
</evidence>
<reference evidence="2" key="1">
    <citation type="submission" date="2010-01" db="EMBL/GenBank/DDBJ databases">
        <title>Genome fragments of uncultured bacteria from the North Pacific subtropical Gyre.</title>
        <authorList>
            <person name="Pham V.D."/>
            <person name="Delong E.F."/>
        </authorList>
    </citation>
    <scope>NUCLEOTIDE SEQUENCE</scope>
</reference>
<protein>
    <recommendedName>
        <fullName evidence="1">Right handed beta helix domain-containing protein</fullName>
    </recommendedName>
</protein>
<dbReference type="AlphaFoldDB" id="E7C4S6"/>
<proteinExistence type="predicted"/>
<dbReference type="InterPro" id="IPR012334">
    <property type="entry name" value="Pectin_lyas_fold"/>
</dbReference>
<dbReference type="EMBL" id="GU567986">
    <property type="protein sequence ID" value="ADI22450.1"/>
    <property type="molecule type" value="Genomic_DNA"/>
</dbReference>
<dbReference type="InterPro" id="IPR014867">
    <property type="entry name" value="Spore_coat_CotH_CotH2/3/7"/>
</dbReference>
<organism evidence="2">
    <name type="scientific">uncultured gamma proteobacterium HF0500_05P21</name>
    <dbReference type="NCBI Taxonomy" id="723572"/>
    <lineage>
        <taxon>Bacteria</taxon>
        <taxon>Pseudomonadati</taxon>
        <taxon>Pseudomonadota</taxon>
        <taxon>Gammaproteobacteria</taxon>
        <taxon>environmental samples</taxon>
    </lineage>
</organism>
<accession>E7C4S6</accession>
<evidence type="ECO:0000313" key="2">
    <source>
        <dbReference type="EMBL" id="ADI22450.1"/>
    </source>
</evidence>